<organism evidence="1 2">
    <name type="scientific">Plasmodium falciparum NF135/5.C10</name>
    <dbReference type="NCBI Taxonomy" id="1036726"/>
    <lineage>
        <taxon>Eukaryota</taxon>
        <taxon>Sar</taxon>
        <taxon>Alveolata</taxon>
        <taxon>Apicomplexa</taxon>
        <taxon>Aconoidasida</taxon>
        <taxon>Haemosporida</taxon>
        <taxon>Plasmodiidae</taxon>
        <taxon>Plasmodium</taxon>
        <taxon>Plasmodium (Laverania)</taxon>
    </lineage>
</organism>
<dbReference type="SUPFAM" id="SSF51230">
    <property type="entry name" value="Single hybrid motif"/>
    <property type="match status" value="1"/>
</dbReference>
<proteinExistence type="predicted"/>
<dbReference type="GO" id="GO:0006086">
    <property type="term" value="P:pyruvate decarboxylation to acetyl-CoA"/>
    <property type="evidence" value="ECO:0007669"/>
    <property type="project" value="InterPro"/>
</dbReference>
<dbReference type="CDD" id="cd06849">
    <property type="entry name" value="lipoyl_domain"/>
    <property type="match status" value="1"/>
</dbReference>
<dbReference type="GO" id="GO:0045254">
    <property type="term" value="C:pyruvate dehydrogenase complex"/>
    <property type="evidence" value="ECO:0007669"/>
    <property type="project" value="InterPro"/>
</dbReference>
<reference evidence="1 2" key="1">
    <citation type="submission" date="2013-02" db="EMBL/GenBank/DDBJ databases">
        <title>The Genome Annotation of Plasmodium falciparum NF135/5.C10.</title>
        <authorList>
            <consortium name="The Broad Institute Genome Sequencing Platform"/>
            <consortium name="The Broad Institute Genome Sequencing Center for Infectious Disease"/>
            <person name="Neafsey D."/>
            <person name="Hoffman S."/>
            <person name="Volkman S."/>
            <person name="Rosenthal P."/>
            <person name="Walker B."/>
            <person name="Young S.K."/>
            <person name="Zeng Q."/>
            <person name="Gargeya S."/>
            <person name="Fitzgerald M."/>
            <person name="Haas B."/>
            <person name="Abouelleil A."/>
            <person name="Allen A.W."/>
            <person name="Alvarado L."/>
            <person name="Arachchi H.M."/>
            <person name="Berlin A.M."/>
            <person name="Chapman S.B."/>
            <person name="Gainer-Dewar J."/>
            <person name="Goldberg J."/>
            <person name="Griggs A."/>
            <person name="Gujja S."/>
            <person name="Hansen M."/>
            <person name="Howarth C."/>
            <person name="Imamovic A."/>
            <person name="Ireland A."/>
            <person name="Larimer J."/>
            <person name="McCowan C."/>
            <person name="Murphy C."/>
            <person name="Pearson M."/>
            <person name="Poon T.W."/>
            <person name="Priest M."/>
            <person name="Roberts A."/>
            <person name="Saif S."/>
            <person name="Shea T."/>
            <person name="Sisk P."/>
            <person name="Sykes S."/>
            <person name="Wortman J."/>
            <person name="Nusbaum C."/>
            <person name="Birren B."/>
        </authorList>
    </citation>
    <scope>NUCLEOTIDE SEQUENCE [LARGE SCALE GENOMIC DNA]</scope>
    <source>
        <strain evidence="1 2">NF135/5.C10</strain>
    </source>
</reference>
<dbReference type="InterPro" id="IPR011053">
    <property type="entry name" value="Single_hybrid_motif"/>
</dbReference>
<dbReference type="PANTHER" id="PTHR23151:SF75">
    <property type="entry name" value="DIHYDROLIPOYLLYSINE-RESIDUE ACETYLTRANSFERASE COMPONENT 5 OF PYRUVATE DEHYDROGENASE COMPLEX, CHLOROPLASTIC"/>
    <property type="match status" value="1"/>
</dbReference>
<dbReference type="InterPro" id="IPR045257">
    <property type="entry name" value="E2/Pdx1"/>
</dbReference>
<protein>
    <submittedName>
        <fullName evidence="1">Uncharacterized protein</fullName>
    </submittedName>
</protein>
<dbReference type="PANTHER" id="PTHR23151">
    <property type="entry name" value="DIHYDROLIPOAMIDE ACETYL/SUCCINYL-TRANSFERASE-RELATED"/>
    <property type="match status" value="1"/>
</dbReference>
<accession>W4I8F1</accession>
<dbReference type="Proteomes" id="UP000019114">
    <property type="component" value="Unassembled WGS sequence"/>
</dbReference>
<name>W4I8F1_PLAFA</name>
<sequence>MEKQIEKEVNAELNEKLKVKKKRSLNIELPSEEYKDELERNSLIVKKKLKKEKLSLMKEFNLEGDIKRKEINIKTNDNLEIKKKKKKKKKKKIIFSKCISKNNNYGYINFGTFSNVVNNSNNLRNRKNVVFSKIEIKMPALSSTMTTGKIVKWNKNIGDYVN</sequence>
<evidence type="ECO:0000313" key="2">
    <source>
        <dbReference type="Proteomes" id="UP000019114"/>
    </source>
</evidence>
<evidence type="ECO:0000313" key="1">
    <source>
        <dbReference type="EMBL" id="ETW39314.1"/>
    </source>
</evidence>
<gene>
    <name evidence="1" type="ORF">PFNF135_06306</name>
</gene>
<dbReference type="EMBL" id="KI926224">
    <property type="protein sequence ID" value="ETW39314.1"/>
    <property type="molecule type" value="Genomic_DNA"/>
</dbReference>
<feature type="non-terminal residue" evidence="1">
    <location>
        <position position="162"/>
    </location>
</feature>
<dbReference type="AlphaFoldDB" id="W4I8F1"/>
<dbReference type="Gene3D" id="2.40.50.100">
    <property type="match status" value="1"/>
</dbReference>
<dbReference type="GO" id="GO:0004742">
    <property type="term" value="F:dihydrolipoyllysine-residue acetyltransferase activity"/>
    <property type="evidence" value="ECO:0007669"/>
    <property type="project" value="TreeGrafter"/>
</dbReference>
<reference evidence="1 2" key="2">
    <citation type="submission" date="2013-02" db="EMBL/GenBank/DDBJ databases">
        <title>The Genome Sequence of Plasmodium falciparum NF135/5.C10.</title>
        <authorList>
            <consortium name="The Broad Institute Genome Sequencing Platform"/>
            <consortium name="The Broad Institute Genome Sequencing Center for Infectious Disease"/>
            <person name="Neafsey D."/>
            <person name="Cheeseman I."/>
            <person name="Volkman S."/>
            <person name="Adams J."/>
            <person name="Walker B."/>
            <person name="Young S.K."/>
            <person name="Zeng Q."/>
            <person name="Gargeya S."/>
            <person name="Fitzgerald M."/>
            <person name="Haas B."/>
            <person name="Abouelleil A."/>
            <person name="Alvarado L."/>
            <person name="Arachchi H.M."/>
            <person name="Berlin A.M."/>
            <person name="Chapman S.B."/>
            <person name="Dewar J."/>
            <person name="Goldberg J."/>
            <person name="Griggs A."/>
            <person name="Gujja S."/>
            <person name="Hansen M."/>
            <person name="Howarth C."/>
            <person name="Imamovic A."/>
            <person name="Larimer J."/>
            <person name="McCowan C."/>
            <person name="Murphy C."/>
            <person name="Neiman D."/>
            <person name="Pearson M."/>
            <person name="Priest M."/>
            <person name="Roberts A."/>
            <person name="Saif S."/>
            <person name="Shea T."/>
            <person name="Sisk P."/>
            <person name="Sykes S."/>
            <person name="Wortman J."/>
            <person name="Nusbaum C."/>
            <person name="Birren B."/>
        </authorList>
    </citation>
    <scope>NUCLEOTIDE SEQUENCE [LARGE SCALE GENOMIC DNA]</scope>
    <source>
        <strain evidence="1 2">NF135/5.C10</strain>
    </source>
</reference>